<name>A0AAV2YIM1_9STRA</name>
<protein>
    <submittedName>
        <fullName evidence="1">Uncharacterized protein</fullName>
    </submittedName>
</protein>
<dbReference type="AlphaFoldDB" id="A0AAV2YIM1"/>
<proteinExistence type="predicted"/>
<gene>
    <name evidence="1" type="ORF">N0F65_001096</name>
</gene>
<reference evidence="1" key="1">
    <citation type="submission" date="2022-11" db="EMBL/GenBank/DDBJ databases">
        <authorList>
            <person name="Morgan W.R."/>
            <person name="Tartar A."/>
        </authorList>
    </citation>
    <scope>NUCLEOTIDE SEQUENCE</scope>
    <source>
        <strain evidence="1">ARSEF 373</strain>
    </source>
</reference>
<evidence type="ECO:0000313" key="2">
    <source>
        <dbReference type="Proteomes" id="UP001146120"/>
    </source>
</evidence>
<comment type="caution">
    <text evidence="1">The sequence shown here is derived from an EMBL/GenBank/DDBJ whole genome shotgun (WGS) entry which is preliminary data.</text>
</comment>
<dbReference type="PANTHER" id="PTHR31152:SF1">
    <property type="entry name" value="PLAC8 FAMILY PROTEIN"/>
    <property type="match status" value="1"/>
</dbReference>
<dbReference type="EMBL" id="DAKRPA010000279">
    <property type="protein sequence ID" value="DAZ93961.1"/>
    <property type="molecule type" value="Genomic_DNA"/>
</dbReference>
<reference evidence="1" key="2">
    <citation type="journal article" date="2023" name="Microbiol Resour">
        <title>Decontamination and Annotation of the Draft Genome Sequence of the Oomycete Lagenidium giganteum ARSEF 373.</title>
        <authorList>
            <person name="Morgan W.R."/>
            <person name="Tartar A."/>
        </authorList>
    </citation>
    <scope>NUCLEOTIDE SEQUENCE</scope>
    <source>
        <strain evidence="1">ARSEF 373</strain>
    </source>
</reference>
<evidence type="ECO:0000313" key="1">
    <source>
        <dbReference type="EMBL" id="DAZ93961.1"/>
    </source>
</evidence>
<accession>A0AAV2YIM1</accession>
<sequence length="261" mass="29028">MLRVKSAQSKSHGNAMCFYFLCPPDPVEGDARQAHEHKFIVNMMAAPQADPGCNYAHDMVVASSVIRAGCLVSCFCPCCAQIYIRRKALHSNMANYRCCQGYMDGLVPFLQAGQCGEQSCPSVCLCLEVTCRLAEAELAFLCNGCAVSATRMLIMDRYSLQPDEWDNRIIVSVRWRKPRKIVPIPNKFCAQRCNNCIQIASIGCQCLAICIPRAGDLAQCMQCIAQCTYASTQGCMTAQVNVEMNHREDYRAMTSETMQRV</sequence>
<dbReference type="Proteomes" id="UP001146120">
    <property type="component" value="Unassembled WGS sequence"/>
</dbReference>
<organism evidence="1 2">
    <name type="scientific">Lagenidium giganteum</name>
    <dbReference type="NCBI Taxonomy" id="4803"/>
    <lineage>
        <taxon>Eukaryota</taxon>
        <taxon>Sar</taxon>
        <taxon>Stramenopiles</taxon>
        <taxon>Oomycota</taxon>
        <taxon>Peronosporomycetes</taxon>
        <taxon>Pythiales</taxon>
        <taxon>Pythiaceae</taxon>
    </lineage>
</organism>
<dbReference type="PANTHER" id="PTHR31152">
    <property type="entry name" value="PLAC8 FAMILY PROTEIN"/>
    <property type="match status" value="1"/>
</dbReference>
<keyword evidence="2" id="KW-1185">Reference proteome</keyword>